<evidence type="ECO:0000313" key="2">
    <source>
        <dbReference type="Proteomes" id="UP001237448"/>
    </source>
</evidence>
<organism evidence="1 2">
    <name type="scientific">Labrys monachus</name>
    <dbReference type="NCBI Taxonomy" id="217067"/>
    <lineage>
        <taxon>Bacteria</taxon>
        <taxon>Pseudomonadati</taxon>
        <taxon>Pseudomonadota</taxon>
        <taxon>Alphaproteobacteria</taxon>
        <taxon>Hyphomicrobiales</taxon>
        <taxon>Xanthobacteraceae</taxon>
        <taxon>Labrys</taxon>
    </lineage>
</organism>
<protein>
    <recommendedName>
        <fullName evidence="3">DNA-binding protein</fullName>
    </recommendedName>
</protein>
<dbReference type="RefSeq" id="WP_307433660.1">
    <property type="nucleotide sequence ID" value="NZ_JAUSVK010000001.1"/>
</dbReference>
<reference evidence="1 2" key="1">
    <citation type="submission" date="2023-07" db="EMBL/GenBank/DDBJ databases">
        <title>Genomic Encyclopedia of Type Strains, Phase IV (KMG-IV): sequencing the most valuable type-strain genomes for metagenomic binning, comparative biology and taxonomic classification.</title>
        <authorList>
            <person name="Goeker M."/>
        </authorList>
    </citation>
    <scope>NUCLEOTIDE SEQUENCE [LARGE SCALE GENOMIC DNA]</scope>
    <source>
        <strain evidence="1 2">DSM 5896</strain>
    </source>
</reference>
<name>A0ABU0FKZ5_9HYPH</name>
<dbReference type="InterPro" id="IPR009061">
    <property type="entry name" value="DNA-bd_dom_put_sf"/>
</dbReference>
<keyword evidence="2" id="KW-1185">Reference proteome</keyword>
<gene>
    <name evidence="1" type="ORF">J3R73_004988</name>
</gene>
<evidence type="ECO:0000313" key="1">
    <source>
        <dbReference type="EMBL" id="MDQ0395196.1"/>
    </source>
</evidence>
<comment type="caution">
    <text evidence="1">The sequence shown here is derived from an EMBL/GenBank/DDBJ whole genome shotgun (WGS) entry which is preliminary data.</text>
</comment>
<dbReference type="SUPFAM" id="SSF46955">
    <property type="entry name" value="Putative DNA-binding domain"/>
    <property type="match status" value="1"/>
</dbReference>
<sequence length="76" mass="8692">MSFQASDDDVLLPTGQVAKRYHRHVRSIDRWLSNSELGFPAPDMQVNGRRFWRLATLRRWELARAVPAEAAKAEAA</sequence>
<proteinExistence type="predicted"/>
<accession>A0ABU0FKZ5</accession>
<evidence type="ECO:0008006" key="3">
    <source>
        <dbReference type="Google" id="ProtNLM"/>
    </source>
</evidence>
<dbReference type="Proteomes" id="UP001237448">
    <property type="component" value="Unassembled WGS sequence"/>
</dbReference>
<dbReference type="EMBL" id="JAUSVK010000001">
    <property type="protein sequence ID" value="MDQ0395196.1"/>
    <property type="molecule type" value="Genomic_DNA"/>
</dbReference>